<proteinExistence type="inferred from homology"/>
<dbReference type="GO" id="GO:0003688">
    <property type="term" value="F:DNA replication origin binding"/>
    <property type="evidence" value="ECO:0007669"/>
    <property type="project" value="TreeGrafter"/>
</dbReference>
<reference evidence="18" key="1">
    <citation type="submission" date="2020-01" db="EMBL/GenBank/DDBJ databases">
        <title>Genome Sequencing of Three Apophysomyces-Like Fungal Strains Confirms a Novel Fungal Genus in the Mucoromycota with divergent Burkholderia-like Endosymbiotic Bacteria.</title>
        <authorList>
            <person name="Stajich J.E."/>
            <person name="Macias A.M."/>
            <person name="Carter-House D."/>
            <person name="Lovett B."/>
            <person name="Kasson L.R."/>
            <person name="Berry K."/>
            <person name="Grigoriev I."/>
            <person name="Chang Y."/>
            <person name="Spatafora J."/>
            <person name="Kasson M.T."/>
        </authorList>
    </citation>
    <scope>NUCLEOTIDE SEQUENCE</scope>
    <source>
        <strain evidence="18">NRRL A-21654</strain>
    </source>
</reference>
<dbReference type="GO" id="GO:0005658">
    <property type="term" value="C:alpha DNA polymerase:primase complex"/>
    <property type="evidence" value="ECO:0007669"/>
    <property type="project" value="TreeGrafter"/>
</dbReference>
<dbReference type="InterPro" id="IPR038256">
    <property type="entry name" value="Pol_alpha_znc_sf"/>
</dbReference>
<evidence type="ECO:0000256" key="8">
    <source>
        <dbReference type="ARBA" id="ARBA00022833"/>
    </source>
</evidence>
<keyword evidence="10 12" id="KW-0238">DNA-binding</keyword>
<dbReference type="GO" id="GO:0006273">
    <property type="term" value="P:lagging strand elongation"/>
    <property type="evidence" value="ECO:0007669"/>
    <property type="project" value="TreeGrafter"/>
</dbReference>
<protein>
    <recommendedName>
        <fullName evidence="12">DNA polymerase</fullName>
        <ecNumber evidence="12">2.7.7.7</ecNumber>
    </recommendedName>
</protein>
<keyword evidence="9 12" id="KW-0239">DNA-directed DNA polymerase</keyword>
<keyword evidence="19" id="KW-1185">Reference proteome</keyword>
<dbReference type="InterPro" id="IPR024647">
    <property type="entry name" value="DNA_pol_a_cat_su_N"/>
</dbReference>
<sequence>MSSNTSTGRRTRPQDKANKTDKFKLLREAKRNRNRAALYEEEEQEIYKEIDEEDYHAINDDENFVEDDDNAGYIDNGYNDEQAFSDEYEEQEMTRHGKRKRKDKKTKQAKPENQINQFFRKSTMDRKPNPSSSLNTAEDQDFMANLLSSLETDPATELSSKAQVKSRPSPMRSYEDKVGYKSVGFAKRPTSTFTEKRYEPTVPVNVPVKETKVNTVTEVMNEEVLPKESSDFDIHEPEMDDVVMDEPETVTKHEEEMDVQATLMAEESWNDILRDDLENSKISEQEQKNVHQDNQGNTDVLEDDGSLRMWWYDMFERREKGYLYIFGKVLKKSSQRFVSCCVVVKNIERNIFVLPRQFKLDASGNPTEEEVEIGDVYSEISGLCSKLGVRKWGSKSVTRKYAFELSDVPAEAEYLKVVYDYEQPPFPADIKGSTFSRIFGTNTGPLEHFLVKRKIMGPCWLEIRDATFSNTNETWCKVQISVEDPKLCNPLQNPPSSIPPLVVMSLSLRTVMNSQKNTNEVIAASAMVCNQVQIDQPTPVEEQTKTRFTVVRQLTDVPYPAGFNDAVAKERQQNGFAIHVERTESSLLNFLIAKMHTCDPDVIVGHNFAGFDLDVLLHRMKALNTQNWHKLGRLKRKNWPKLQAGAGGSGDSTYQERMIMSGRLVCDTYLAAKDLIRSKSYRMTDLAQSQLKVNREDIDFSKTAEQYNEARSLVHLVKHCAFDAYLAMALMFKLQILPLTRQLTNLAGNLWSRTMTGARAERNEFLLLHEFHRQKFICPDKSFPTKGRAAVIEAVEFDQDEDAEQLRPKKAGSSRRKPAYAGGLVLEPKKGFYDKYVLLLDFNSLYPSIIQEYNVCFTTVERHNLVVDEAEGTPDEKVPDVPGQDKEQGLLPRLLKALVDRRRQVKGLMKDPKLSEAQMMQYDIRQKALKLTANSMYGCLGFSHSRFYAKPLAMLITHKGREILQNTVELAGSMDLNVIYGDTDSIMVYTNQDDIKKVKEMGLELKKQVNERYKLLEIDIDGFFKHMLLLKKKKYAALLVEEAPNGKLIETVETKGLDLVRRDWCDLSHDVSMHVLKLILSDKDREEVIEEIHKYLRETGEEIRRGGVKLEQYVINKQLTKKPEEYADAKNQPHVQVAIRMRKSGQNVRAGDTIPYVICQVDHIPNGAKTGFAEKAFHPDDVKRGTMQLDIEWYLNQQIHPPVARLCSPMDGTDPARIAECLGLDPNKYSSGIRSNPDDQDQFTTLESQISDKERFKDVDRLILKCNHCQDENLIEGITREINETTVQCTLQCNACQKTMDFFSVRMQLVAMIRSVIRRYYHGWLICEDDTCGQRTRMMSVFGRRCLSEGCHGAMKREYTDKNLYTQLLYFTFIFDATKAKAKSQGTAHALQVESIGNKYHHEFASLKAVAEQYLERSGYRHVDIGKLMAGISYA</sequence>
<feature type="domain" description="DNA-directed DNA polymerase family B multifunctional" evidence="14">
    <location>
        <begin position="750"/>
        <end position="1209"/>
    </location>
</feature>
<dbReference type="Gene3D" id="3.90.1600.10">
    <property type="entry name" value="Palm domain of DNA polymerase"/>
    <property type="match status" value="1"/>
</dbReference>
<dbReference type="Gene3D" id="3.30.420.10">
    <property type="entry name" value="Ribonuclease H-like superfamily/Ribonuclease H"/>
    <property type="match status" value="1"/>
</dbReference>
<name>A0A8H7EPK2_9FUNG</name>
<dbReference type="GO" id="GO:0033554">
    <property type="term" value="P:cellular response to stress"/>
    <property type="evidence" value="ECO:0007669"/>
    <property type="project" value="UniProtKB-ARBA"/>
</dbReference>
<dbReference type="Gene3D" id="1.10.3200.20">
    <property type="entry name" value="DNA Polymerase alpha, zinc finger"/>
    <property type="match status" value="1"/>
</dbReference>
<evidence type="ECO:0000256" key="12">
    <source>
        <dbReference type="RuleBase" id="RU000442"/>
    </source>
</evidence>
<dbReference type="Pfam" id="PF12254">
    <property type="entry name" value="DNA_pol_alpha_N"/>
    <property type="match status" value="1"/>
</dbReference>
<dbReference type="Gene3D" id="2.40.50.730">
    <property type="match status" value="1"/>
</dbReference>
<organism evidence="18 19">
    <name type="scientific">Apophysomyces ossiformis</name>
    <dbReference type="NCBI Taxonomy" id="679940"/>
    <lineage>
        <taxon>Eukaryota</taxon>
        <taxon>Fungi</taxon>
        <taxon>Fungi incertae sedis</taxon>
        <taxon>Mucoromycota</taxon>
        <taxon>Mucoromycotina</taxon>
        <taxon>Mucoromycetes</taxon>
        <taxon>Mucorales</taxon>
        <taxon>Mucorineae</taxon>
        <taxon>Mucoraceae</taxon>
        <taxon>Apophysomyces</taxon>
    </lineage>
</organism>
<dbReference type="Gene3D" id="3.30.70.2820">
    <property type="match status" value="1"/>
</dbReference>
<feature type="compositionally biased region" description="Basic residues" evidence="13">
    <location>
        <begin position="96"/>
        <end position="108"/>
    </location>
</feature>
<dbReference type="SUPFAM" id="SSF53098">
    <property type="entry name" value="Ribonuclease H-like"/>
    <property type="match status" value="1"/>
</dbReference>
<accession>A0A8H7EPK2</accession>
<dbReference type="InterPro" id="IPR006133">
    <property type="entry name" value="DNA-dir_DNA_pol_B_exonuc"/>
</dbReference>
<dbReference type="Pfam" id="PF03104">
    <property type="entry name" value="DNA_pol_B_exo1"/>
    <property type="match status" value="1"/>
</dbReference>
<evidence type="ECO:0000256" key="11">
    <source>
        <dbReference type="ARBA" id="ARBA00023242"/>
    </source>
</evidence>
<dbReference type="FunFam" id="1.10.132.60:FF:000004">
    <property type="entry name" value="DNA polymerase"/>
    <property type="match status" value="1"/>
</dbReference>
<feature type="domain" description="Zinc finger DNA-directed DNA polymerase family B alpha" evidence="16">
    <location>
        <begin position="1248"/>
        <end position="1428"/>
    </location>
</feature>
<dbReference type="Gene3D" id="1.10.287.690">
    <property type="entry name" value="Helix hairpin bin"/>
    <property type="match status" value="1"/>
</dbReference>
<evidence type="ECO:0000313" key="18">
    <source>
        <dbReference type="EMBL" id="KAF7726453.1"/>
    </source>
</evidence>
<dbReference type="OrthoDB" id="6755010at2759"/>
<keyword evidence="7" id="KW-0863">Zinc-finger</keyword>
<dbReference type="PANTHER" id="PTHR45861:SF1">
    <property type="entry name" value="DNA POLYMERASE ALPHA CATALYTIC SUBUNIT"/>
    <property type="match status" value="1"/>
</dbReference>
<feature type="compositionally biased region" description="Acidic residues" evidence="13">
    <location>
        <begin position="60"/>
        <end position="70"/>
    </location>
</feature>
<evidence type="ECO:0000256" key="13">
    <source>
        <dbReference type="SAM" id="MobiDB-lite"/>
    </source>
</evidence>
<gene>
    <name evidence="18" type="primary">POL1</name>
    <name evidence="18" type="ORF">EC973_008688</name>
</gene>
<comment type="similarity">
    <text evidence="2 12">Belongs to the DNA polymerase type-B family.</text>
</comment>
<dbReference type="Pfam" id="PF08996">
    <property type="entry name" value="zf-DNA_Pol"/>
    <property type="match status" value="1"/>
</dbReference>
<dbReference type="PANTHER" id="PTHR45861">
    <property type="entry name" value="DNA POLYMERASE ALPHA CATALYTIC SUBUNIT"/>
    <property type="match status" value="1"/>
</dbReference>
<dbReference type="InterPro" id="IPR015088">
    <property type="entry name" value="Znf_DNA-dir_DNA_pol_B_alpha"/>
</dbReference>
<dbReference type="CDD" id="cd05776">
    <property type="entry name" value="DNA_polB_alpha_exo"/>
    <property type="match status" value="1"/>
</dbReference>
<keyword evidence="3 12" id="KW-0808">Transferase</keyword>
<evidence type="ECO:0000256" key="4">
    <source>
        <dbReference type="ARBA" id="ARBA00022695"/>
    </source>
</evidence>
<evidence type="ECO:0000256" key="2">
    <source>
        <dbReference type="ARBA" id="ARBA00005755"/>
    </source>
</evidence>
<dbReference type="CDD" id="cd05532">
    <property type="entry name" value="POLBc_alpha"/>
    <property type="match status" value="1"/>
</dbReference>
<evidence type="ECO:0000259" key="16">
    <source>
        <dbReference type="Pfam" id="PF08996"/>
    </source>
</evidence>
<dbReference type="InterPro" id="IPR006134">
    <property type="entry name" value="DNA-dir_DNA_pol_B_multi_dom"/>
</dbReference>
<keyword evidence="4 12" id="KW-0548">Nucleotidyltransferase</keyword>
<dbReference type="InterPro" id="IPR043502">
    <property type="entry name" value="DNA/RNA_pol_sf"/>
</dbReference>
<evidence type="ECO:0000256" key="10">
    <source>
        <dbReference type="ARBA" id="ARBA00023125"/>
    </source>
</evidence>
<dbReference type="InterPro" id="IPR042087">
    <property type="entry name" value="DNA_pol_B_thumb"/>
</dbReference>
<dbReference type="Gene3D" id="6.10.10.100">
    <property type="match status" value="1"/>
</dbReference>
<keyword evidence="6" id="KW-0479">Metal-binding</keyword>
<dbReference type="InterPro" id="IPR012337">
    <property type="entry name" value="RNaseH-like_sf"/>
</dbReference>
<dbReference type="FunFam" id="1.10.287.690:FF:000003">
    <property type="entry name" value="DNA polymerase"/>
    <property type="match status" value="1"/>
</dbReference>
<dbReference type="GO" id="GO:1902975">
    <property type="term" value="P:mitotic DNA replication initiation"/>
    <property type="evidence" value="ECO:0007669"/>
    <property type="project" value="InterPro"/>
</dbReference>
<keyword evidence="11" id="KW-0539">Nucleus</keyword>
<dbReference type="FunFam" id="3.30.70.2820:FF:000001">
    <property type="entry name" value="DNA polymerase"/>
    <property type="match status" value="1"/>
</dbReference>
<evidence type="ECO:0000259" key="17">
    <source>
        <dbReference type="Pfam" id="PF12254"/>
    </source>
</evidence>
<evidence type="ECO:0000256" key="3">
    <source>
        <dbReference type="ARBA" id="ARBA00022679"/>
    </source>
</evidence>
<feature type="domain" description="DNA-directed DNA polymerase family B exonuclease" evidence="15">
    <location>
        <begin position="437"/>
        <end position="682"/>
    </location>
</feature>
<dbReference type="InterPro" id="IPR017964">
    <property type="entry name" value="DNA-dir_DNA_pol_B_CS"/>
</dbReference>
<dbReference type="InterPro" id="IPR006172">
    <property type="entry name" value="DNA-dir_DNA_pol_B"/>
</dbReference>
<evidence type="ECO:0000256" key="7">
    <source>
        <dbReference type="ARBA" id="ARBA00022771"/>
    </source>
</evidence>
<evidence type="ECO:0000256" key="9">
    <source>
        <dbReference type="ARBA" id="ARBA00022932"/>
    </source>
</evidence>
<dbReference type="Proteomes" id="UP000605846">
    <property type="component" value="Unassembled WGS sequence"/>
</dbReference>
<dbReference type="GO" id="GO:0000166">
    <property type="term" value="F:nucleotide binding"/>
    <property type="evidence" value="ECO:0007669"/>
    <property type="project" value="InterPro"/>
</dbReference>
<feature type="region of interest" description="Disordered" evidence="13">
    <location>
        <begin position="59"/>
        <end position="175"/>
    </location>
</feature>
<dbReference type="InterPro" id="IPR045846">
    <property type="entry name" value="POLBc_alpha"/>
</dbReference>
<dbReference type="GO" id="GO:0003682">
    <property type="term" value="F:chromatin binding"/>
    <property type="evidence" value="ECO:0007669"/>
    <property type="project" value="TreeGrafter"/>
</dbReference>
<dbReference type="GO" id="GO:0003887">
    <property type="term" value="F:DNA-directed DNA polymerase activity"/>
    <property type="evidence" value="ECO:0007669"/>
    <property type="project" value="UniProtKB-KW"/>
</dbReference>
<keyword evidence="5 12" id="KW-0235">DNA replication</keyword>
<evidence type="ECO:0000256" key="1">
    <source>
        <dbReference type="ARBA" id="ARBA00004123"/>
    </source>
</evidence>
<evidence type="ECO:0000259" key="15">
    <source>
        <dbReference type="Pfam" id="PF03104"/>
    </source>
</evidence>
<dbReference type="EC" id="2.7.7.7" evidence="12"/>
<dbReference type="SMART" id="SM00486">
    <property type="entry name" value="POLBc"/>
    <property type="match status" value="1"/>
</dbReference>
<dbReference type="GO" id="GO:0006272">
    <property type="term" value="P:leading strand elongation"/>
    <property type="evidence" value="ECO:0007669"/>
    <property type="project" value="TreeGrafter"/>
</dbReference>
<feature type="compositionally biased region" description="Polar residues" evidence="13">
    <location>
        <begin position="146"/>
        <end position="163"/>
    </location>
</feature>
<dbReference type="InterPro" id="IPR036397">
    <property type="entry name" value="RNaseH_sf"/>
</dbReference>
<dbReference type="EMBL" id="JABAYA010000078">
    <property type="protein sequence ID" value="KAF7726453.1"/>
    <property type="molecule type" value="Genomic_DNA"/>
</dbReference>
<comment type="catalytic activity">
    <reaction evidence="12">
        <text>DNA(n) + a 2'-deoxyribonucleoside 5'-triphosphate = DNA(n+1) + diphosphate</text>
        <dbReference type="Rhea" id="RHEA:22508"/>
        <dbReference type="Rhea" id="RHEA-COMP:17339"/>
        <dbReference type="Rhea" id="RHEA-COMP:17340"/>
        <dbReference type="ChEBI" id="CHEBI:33019"/>
        <dbReference type="ChEBI" id="CHEBI:61560"/>
        <dbReference type="ChEBI" id="CHEBI:173112"/>
        <dbReference type="EC" id="2.7.7.7"/>
    </reaction>
</comment>
<feature type="compositionally biased region" description="Polar residues" evidence="13">
    <location>
        <begin position="111"/>
        <end position="120"/>
    </location>
</feature>
<dbReference type="GO" id="GO:0003697">
    <property type="term" value="F:single-stranded DNA binding"/>
    <property type="evidence" value="ECO:0007669"/>
    <property type="project" value="TreeGrafter"/>
</dbReference>
<dbReference type="PRINTS" id="PR00106">
    <property type="entry name" value="DNAPOLB"/>
</dbReference>
<evidence type="ECO:0000256" key="5">
    <source>
        <dbReference type="ARBA" id="ARBA00022705"/>
    </source>
</evidence>
<evidence type="ECO:0000259" key="14">
    <source>
        <dbReference type="Pfam" id="PF00136"/>
    </source>
</evidence>
<dbReference type="PROSITE" id="PS00116">
    <property type="entry name" value="DNA_POLYMERASE_B"/>
    <property type="match status" value="1"/>
</dbReference>
<feature type="region of interest" description="Disordered" evidence="13">
    <location>
        <begin position="1"/>
        <end position="22"/>
    </location>
</feature>
<dbReference type="NCBIfam" id="TIGR00592">
    <property type="entry name" value="pol2"/>
    <property type="match status" value="1"/>
</dbReference>
<dbReference type="InterPro" id="IPR023211">
    <property type="entry name" value="DNA_pol_palm_dom_sf"/>
</dbReference>
<comment type="subcellular location">
    <subcellularLocation>
        <location evidence="1">Nucleus</location>
    </subcellularLocation>
</comment>
<dbReference type="GO" id="GO:0008270">
    <property type="term" value="F:zinc ion binding"/>
    <property type="evidence" value="ECO:0007669"/>
    <property type="project" value="UniProtKB-KW"/>
</dbReference>
<evidence type="ECO:0000313" key="19">
    <source>
        <dbReference type="Proteomes" id="UP000605846"/>
    </source>
</evidence>
<keyword evidence="8" id="KW-0862">Zinc</keyword>
<feature type="domain" description="DNA polymerase alpha catalytic subunit N-terminal" evidence="17">
    <location>
        <begin position="26"/>
        <end position="80"/>
    </location>
</feature>
<feature type="compositionally biased region" description="Basic and acidic residues" evidence="13">
    <location>
        <begin position="12"/>
        <end position="22"/>
    </location>
</feature>
<comment type="caution">
    <text evidence="18">The sequence shown here is derived from an EMBL/GenBank/DDBJ whole genome shotgun (WGS) entry which is preliminary data.</text>
</comment>
<dbReference type="Pfam" id="PF00136">
    <property type="entry name" value="DNA_pol_B"/>
    <property type="match status" value="1"/>
</dbReference>
<dbReference type="SUPFAM" id="SSF56672">
    <property type="entry name" value="DNA/RNA polymerases"/>
    <property type="match status" value="1"/>
</dbReference>
<evidence type="ECO:0000256" key="6">
    <source>
        <dbReference type="ARBA" id="ARBA00022723"/>
    </source>
</evidence>
<dbReference type="Gene3D" id="1.10.132.60">
    <property type="entry name" value="DNA polymerase family B, C-terminal domain"/>
    <property type="match status" value="1"/>
</dbReference>